<dbReference type="STRING" id="1618392.UW41_C0023G0012"/>
<dbReference type="FunFam" id="3.30.565.10:FF:000023">
    <property type="entry name" value="PAS domain-containing sensor histidine kinase"/>
    <property type="match status" value="1"/>
</dbReference>
<dbReference type="PROSITE" id="PS50112">
    <property type="entry name" value="PAS"/>
    <property type="match status" value="1"/>
</dbReference>
<dbReference type="InterPro" id="IPR003661">
    <property type="entry name" value="HisK_dim/P_dom"/>
</dbReference>
<dbReference type="AlphaFoldDB" id="A0A0G1HPQ5"/>
<evidence type="ECO:0000259" key="17">
    <source>
        <dbReference type="PROSITE" id="PS50113"/>
    </source>
</evidence>
<dbReference type="GO" id="GO:0000155">
    <property type="term" value="F:phosphorelay sensor kinase activity"/>
    <property type="evidence" value="ECO:0007669"/>
    <property type="project" value="InterPro"/>
</dbReference>
<feature type="transmembrane region" description="Helical" evidence="14">
    <location>
        <begin position="302"/>
        <end position="325"/>
    </location>
</feature>
<dbReference type="NCBIfam" id="TIGR00229">
    <property type="entry name" value="sensory_box"/>
    <property type="match status" value="1"/>
</dbReference>
<feature type="domain" description="PAS" evidence="16">
    <location>
        <begin position="341"/>
        <end position="386"/>
    </location>
</feature>
<comment type="catalytic activity">
    <reaction evidence="1">
        <text>ATP + protein L-histidine = ADP + protein N-phospho-L-histidine.</text>
        <dbReference type="EC" id="2.7.13.3"/>
    </reaction>
</comment>
<evidence type="ECO:0000313" key="19">
    <source>
        <dbReference type="EMBL" id="KKT48618.1"/>
    </source>
</evidence>
<dbReference type="InterPro" id="IPR000700">
    <property type="entry name" value="PAS-assoc_C"/>
</dbReference>
<dbReference type="SMART" id="SM00387">
    <property type="entry name" value="HATPase_c"/>
    <property type="match status" value="1"/>
</dbReference>
<keyword evidence="12" id="KW-0902">Two-component regulatory system</keyword>
<dbReference type="EMBL" id="LCIE01000023">
    <property type="protein sequence ID" value="KKT48618.1"/>
    <property type="molecule type" value="Genomic_DNA"/>
</dbReference>
<evidence type="ECO:0000256" key="12">
    <source>
        <dbReference type="ARBA" id="ARBA00023012"/>
    </source>
</evidence>
<evidence type="ECO:0000259" key="18">
    <source>
        <dbReference type="PROSITE" id="PS50839"/>
    </source>
</evidence>
<evidence type="ECO:0000256" key="6">
    <source>
        <dbReference type="ARBA" id="ARBA00022679"/>
    </source>
</evidence>
<protein>
    <recommendedName>
        <fullName evidence="3">histidine kinase</fullName>
        <ecNumber evidence="3">2.7.13.3</ecNumber>
    </recommendedName>
</protein>
<keyword evidence="9 19" id="KW-0418">Kinase</keyword>
<evidence type="ECO:0000256" key="11">
    <source>
        <dbReference type="ARBA" id="ARBA00022989"/>
    </source>
</evidence>
<feature type="domain" description="CHASE" evidence="18">
    <location>
        <begin position="141"/>
        <end position="230"/>
    </location>
</feature>
<keyword evidence="5" id="KW-0597">Phosphoprotein</keyword>
<dbReference type="PROSITE" id="PS50113">
    <property type="entry name" value="PAC"/>
    <property type="match status" value="1"/>
</dbReference>
<dbReference type="SMART" id="SM01079">
    <property type="entry name" value="CHASE"/>
    <property type="match status" value="1"/>
</dbReference>
<dbReference type="InterPro" id="IPR001610">
    <property type="entry name" value="PAC"/>
</dbReference>
<evidence type="ECO:0000259" key="15">
    <source>
        <dbReference type="PROSITE" id="PS50109"/>
    </source>
</evidence>
<dbReference type="SUPFAM" id="SSF55785">
    <property type="entry name" value="PYP-like sensor domain (PAS domain)"/>
    <property type="match status" value="1"/>
</dbReference>
<dbReference type="InterPro" id="IPR006189">
    <property type="entry name" value="CHASE_dom"/>
</dbReference>
<dbReference type="Pfam" id="PF13426">
    <property type="entry name" value="PAS_9"/>
    <property type="match status" value="1"/>
</dbReference>
<evidence type="ECO:0000256" key="13">
    <source>
        <dbReference type="ARBA" id="ARBA00023136"/>
    </source>
</evidence>
<dbReference type="SUPFAM" id="SSF55874">
    <property type="entry name" value="ATPase domain of HSP90 chaperone/DNA topoisomerase II/histidine kinase"/>
    <property type="match status" value="1"/>
</dbReference>
<keyword evidence="13 14" id="KW-0472">Membrane</keyword>
<dbReference type="SMART" id="SM00091">
    <property type="entry name" value="PAS"/>
    <property type="match status" value="1"/>
</dbReference>
<organism evidence="19 20">
    <name type="scientific">Candidatus Collierbacteria bacterium GW2011_GWC2_44_18</name>
    <dbReference type="NCBI Taxonomy" id="1618392"/>
    <lineage>
        <taxon>Bacteria</taxon>
        <taxon>Candidatus Collieribacteriota</taxon>
    </lineage>
</organism>
<dbReference type="InterPro" id="IPR000014">
    <property type="entry name" value="PAS"/>
</dbReference>
<keyword evidence="7 14" id="KW-0812">Transmembrane</keyword>
<dbReference type="SMART" id="SM00388">
    <property type="entry name" value="HisKA"/>
    <property type="match status" value="1"/>
</dbReference>
<dbReference type="PANTHER" id="PTHR43711:SF30">
    <property type="entry name" value="HISTIDINE KINASE"/>
    <property type="match status" value="1"/>
</dbReference>
<feature type="domain" description="PAC" evidence="17">
    <location>
        <begin position="414"/>
        <end position="466"/>
    </location>
</feature>
<gene>
    <name evidence="19" type="ORF">UW41_C0023G0012</name>
</gene>
<evidence type="ECO:0000256" key="10">
    <source>
        <dbReference type="ARBA" id="ARBA00022840"/>
    </source>
</evidence>
<dbReference type="Pfam" id="PF00512">
    <property type="entry name" value="HisKA"/>
    <property type="match status" value="1"/>
</dbReference>
<dbReference type="SMART" id="SM00086">
    <property type="entry name" value="PAC"/>
    <property type="match status" value="1"/>
</dbReference>
<evidence type="ECO:0000256" key="3">
    <source>
        <dbReference type="ARBA" id="ARBA00012438"/>
    </source>
</evidence>
<dbReference type="GO" id="GO:0005886">
    <property type="term" value="C:plasma membrane"/>
    <property type="evidence" value="ECO:0007669"/>
    <property type="project" value="UniProtKB-SubCell"/>
</dbReference>
<dbReference type="CDD" id="cd00075">
    <property type="entry name" value="HATPase"/>
    <property type="match status" value="1"/>
</dbReference>
<dbReference type="InterPro" id="IPR004358">
    <property type="entry name" value="Sig_transdc_His_kin-like_C"/>
</dbReference>
<evidence type="ECO:0000256" key="5">
    <source>
        <dbReference type="ARBA" id="ARBA00022553"/>
    </source>
</evidence>
<dbReference type="Proteomes" id="UP000034172">
    <property type="component" value="Unassembled WGS sequence"/>
</dbReference>
<dbReference type="InterPro" id="IPR036890">
    <property type="entry name" value="HATPase_C_sf"/>
</dbReference>
<sequence>MKIKEKFKISLLVLTTFILFGGSVLFLVYVNRSVTEKRNLELNRYLKSVESTIINKMNEGVDLLYDLRGLLKLDKGDAKKWEDYVTALSSEHKWLNTYSVAYVEKIRREDISKFEKTMRDIGDSRYKNYTVFPTIESVTAYPIRYLHTNDAEVSYLLGFDFQYSEKTMKAFKSATLTNKPTISELTHLNLVLPSSKKTGYEVILPVYSISEIETISPELRENHLLGFIGAWLEPKLLTENSPKLTGVRYSLYDDVEEVFASGLLKSNPNATVSSEFEVLNHKFKIVMESNIMFRLTSFDENIFGRSLIVIILINLLWIMSVYSILSSRKRALDMASLVTKDLRKFKLAVDGVSDHVVITDPEGVVIYANKAVMAITGYSIEEIIDNRPSLWGGRMSRDYYEKFWKTIKLDKKPFWGELTNRRKNGELYEAELHVSPILDEGGNILFFVGIERDISRMKAVDRMKTEFISLASHQLRTPLSAVKWFGEMLMDGDAGKLTKMQEKYVTKINESNEREIQLVNALLNVSRIESGKIVVSPKPTDLRKMVEGILSDMQVNIAGENKILQYTIDKNVPEVVIDADLIKHVYTNLLSNALKYTNEGGKIVVKIYLRGNSVITEVKDNGIGIPKGEQKRITEKFFRGSNALKKATEGNGLGLYLAKTIIESSGGKIWFESIVGKGTTFKFSLPIRAIRRKKKSVN</sequence>
<dbReference type="PROSITE" id="PS50839">
    <property type="entry name" value="CHASE"/>
    <property type="match status" value="1"/>
</dbReference>
<dbReference type="InterPro" id="IPR035965">
    <property type="entry name" value="PAS-like_dom_sf"/>
</dbReference>
<dbReference type="InterPro" id="IPR005467">
    <property type="entry name" value="His_kinase_dom"/>
</dbReference>
<dbReference type="InterPro" id="IPR036097">
    <property type="entry name" value="HisK_dim/P_sf"/>
</dbReference>
<dbReference type="SUPFAM" id="SSF47384">
    <property type="entry name" value="Homodimeric domain of signal transducing histidine kinase"/>
    <property type="match status" value="1"/>
</dbReference>
<dbReference type="PRINTS" id="PR00344">
    <property type="entry name" value="BCTRLSENSOR"/>
</dbReference>
<dbReference type="EC" id="2.7.13.3" evidence="3"/>
<evidence type="ECO:0000256" key="7">
    <source>
        <dbReference type="ARBA" id="ARBA00022692"/>
    </source>
</evidence>
<dbReference type="Gene3D" id="3.30.450.350">
    <property type="entry name" value="CHASE domain"/>
    <property type="match status" value="1"/>
</dbReference>
<dbReference type="CDD" id="cd00130">
    <property type="entry name" value="PAS"/>
    <property type="match status" value="1"/>
</dbReference>
<evidence type="ECO:0000256" key="2">
    <source>
        <dbReference type="ARBA" id="ARBA00004236"/>
    </source>
</evidence>
<feature type="domain" description="Histidine kinase" evidence="15">
    <location>
        <begin position="470"/>
        <end position="689"/>
    </location>
</feature>
<keyword evidence="11 14" id="KW-1133">Transmembrane helix</keyword>
<evidence type="ECO:0000259" key="16">
    <source>
        <dbReference type="PROSITE" id="PS50112"/>
    </source>
</evidence>
<accession>A0A0G1HPQ5</accession>
<dbReference type="Gene3D" id="3.30.565.10">
    <property type="entry name" value="Histidine kinase-like ATPase, C-terminal domain"/>
    <property type="match status" value="1"/>
</dbReference>
<proteinExistence type="predicted"/>
<dbReference type="GO" id="GO:0005524">
    <property type="term" value="F:ATP binding"/>
    <property type="evidence" value="ECO:0007669"/>
    <property type="project" value="UniProtKB-KW"/>
</dbReference>
<dbReference type="Pfam" id="PF03924">
    <property type="entry name" value="CHASE"/>
    <property type="match status" value="1"/>
</dbReference>
<feature type="transmembrane region" description="Helical" evidence="14">
    <location>
        <begin position="9"/>
        <end position="30"/>
    </location>
</feature>
<keyword evidence="8" id="KW-0547">Nucleotide-binding</keyword>
<dbReference type="CDD" id="cd00082">
    <property type="entry name" value="HisKA"/>
    <property type="match status" value="1"/>
</dbReference>
<evidence type="ECO:0000256" key="1">
    <source>
        <dbReference type="ARBA" id="ARBA00000085"/>
    </source>
</evidence>
<comment type="subcellular location">
    <subcellularLocation>
        <location evidence="2">Cell membrane</location>
    </subcellularLocation>
</comment>
<keyword evidence="10" id="KW-0067">ATP-binding</keyword>
<evidence type="ECO:0000256" key="4">
    <source>
        <dbReference type="ARBA" id="ARBA00022475"/>
    </source>
</evidence>
<comment type="caution">
    <text evidence="19">The sequence shown here is derived from an EMBL/GenBank/DDBJ whole genome shotgun (WGS) entry which is preliminary data.</text>
</comment>
<keyword evidence="6" id="KW-0808">Transferase</keyword>
<dbReference type="Gene3D" id="1.10.287.130">
    <property type="match status" value="1"/>
</dbReference>
<dbReference type="Pfam" id="PF02518">
    <property type="entry name" value="HATPase_c"/>
    <property type="match status" value="1"/>
</dbReference>
<dbReference type="PROSITE" id="PS50109">
    <property type="entry name" value="HIS_KIN"/>
    <property type="match status" value="1"/>
</dbReference>
<dbReference type="InterPro" id="IPR003594">
    <property type="entry name" value="HATPase_dom"/>
</dbReference>
<dbReference type="Gene3D" id="3.30.450.20">
    <property type="entry name" value="PAS domain"/>
    <property type="match status" value="1"/>
</dbReference>
<reference evidence="19 20" key="1">
    <citation type="journal article" date="2015" name="Nature">
        <title>rRNA introns, odd ribosomes, and small enigmatic genomes across a large radiation of phyla.</title>
        <authorList>
            <person name="Brown C.T."/>
            <person name="Hug L.A."/>
            <person name="Thomas B.C."/>
            <person name="Sharon I."/>
            <person name="Castelle C.J."/>
            <person name="Singh A."/>
            <person name="Wilkins M.J."/>
            <person name="Williams K.H."/>
            <person name="Banfield J.F."/>
        </authorList>
    </citation>
    <scope>NUCLEOTIDE SEQUENCE [LARGE SCALE GENOMIC DNA]</scope>
</reference>
<evidence type="ECO:0000256" key="8">
    <source>
        <dbReference type="ARBA" id="ARBA00022741"/>
    </source>
</evidence>
<name>A0A0G1HPQ5_9BACT</name>
<evidence type="ECO:0000256" key="14">
    <source>
        <dbReference type="SAM" id="Phobius"/>
    </source>
</evidence>
<dbReference type="PANTHER" id="PTHR43711">
    <property type="entry name" value="TWO-COMPONENT HISTIDINE KINASE"/>
    <property type="match status" value="1"/>
</dbReference>
<evidence type="ECO:0000256" key="9">
    <source>
        <dbReference type="ARBA" id="ARBA00022777"/>
    </source>
</evidence>
<dbReference type="InterPro" id="IPR042240">
    <property type="entry name" value="CHASE_sf"/>
</dbReference>
<keyword evidence="4" id="KW-1003">Cell membrane</keyword>
<dbReference type="InterPro" id="IPR050736">
    <property type="entry name" value="Sensor_HK_Regulatory"/>
</dbReference>
<evidence type="ECO:0000313" key="20">
    <source>
        <dbReference type="Proteomes" id="UP000034172"/>
    </source>
</evidence>